<dbReference type="NCBIfam" id="TIGR00278">
    <property type="entry name" value="membrane protein insertion efficiency factor YidD"/>
    <property type="match status" value="1"/>
</dbReference>
<dbReference type="AlphaFoldDB" id="E0E1M3"/>
<gene>
    <name evidence="3" type="ORF">HMPREF0634_0948</name>
</gene>
<comment type="function">
    <text evidence="2">Could be involved in insertion of integral membrane proteins into the membrane.</text>
</comment>
<evidence type="ECO:0000313" key="4">
    <source>
        <dbReference type="Proteomes" id="UP000003244"/>
    </source>
</evidence>
<keyword evidence="4" id="KW-1185">Reference proteome</keyword>
<dbReference type="PANTHER" id="PTHR33383:SF1">
    <property type="entry name" value="MEMBRANE PROTEIN INSERTION EFFICIENCY FACTOR-RELATED"/>
    <property type="match status" value="1"/>
</dbReference>
<comment type="caution">
    <text evidence="3">The sequence shown here is derived from an EMBL/GenBank/DDBJ whole genome shotgun (WGS) entry which is preliminary data.</text>
</comment>
<name>E0E1M3_9FIRM</name>
<comment type="similarity">
    <text evidence="2">Belongs to the UPF0161 family.</text>
</comment>
<reference evidence="3 4" key="1">
    <citation type="submission" date="2010-08" db="EMBL/GenBank/DDBJ databases">
        <authorList>
            <person name="Harkins D.M."/>
            <person name="Madupu R."/>
            <person name="Durkin A.S."/>
            <person name="Torralba M."/>
            <person name="Methe B."/>
            <person name="Sutton G.G."/>
            <person name="Nelson K.E."/>
        </authorList>
    </citation>
    <scope>NUCLEOTIDE SEQUENCE [LARGE SCALE GENOMIC DNA]</scope>
    <source>
        <strain evidence="3 4">DSM 17678</strain>
    </source>
</reference>
<dbReference type="GO" id="GO:0005886">
    <property type="term" value="C:plasma membrane"/>
    <property type="evidence" value="ECO:0007669"/>
    <property type="project" value="UniProtKB-SubCell"/>
</dbReference>
<evidence type="ECO:0000256" key="1">
    <source>
        <dbReference type="ARBA" id="ARBA00023136"/>
    </source>
</evidence>
<dbReference type="HAMAP" id="MF_00386">
    <property type="entry name" value="UPF0161_YidD"/>
    <property type="match status" value="1"/>
</dbReference>
<dbReference type="Proteomes" id="UP000003244">
    <property type="component" value="Unassembled WGS sequence"/>
</dbReference>
<protein>
    <recommendedName>
        <fullName evidence="2">Putative membrane protein insertion efficiency factor</fullName>
    </recommendedName>
</protein>
<organism evidence="3 4">
    <name type="scientific">Peptostreptococcus stomatis DSM 17678</name>
    <dbReference type="NCBI Taxonomy" id="596315"/>
    <lineage>
        <taxon>Bacteria</taxon>
        <taxon>Bacillati</taxon>
        <taxon>Bacillota</taxon>
        <taxon>Clostridia</taxon>
        <taxon>Peptostreptococcales</taxon>
        <taxon>Peptostreptococcaceae</taxon>
        <taxon>Peptostreptococcus</taxon>
    </lineage>
</organism>
<dbReference type="SMART" id="SM01234">
    <property type="entry name" value="Haemolytic"/>
    <property type="match status" value="1"/>
</dbReference>
<accession>E0E1M3</accession>
<dbReference type="InterPro" id="IPR002696">
    <property type="entry name" value="Membr_insert_effic_factor_YidD"/>
</dbReference>
<keyword evidence="2" id="KW-1003">Cell membrane</keyword>
<dbReference type="eggNOG" id="COG0759">
    <property type="taxonomic scope" value="Bacteria"/>
</dbReference>
<keyword evidence="1 2" id="KW-0472">Membrane</keyword>
<proteinExistence type="inferred from homology"/>
<dbReference type="EMBL" id="ADGQ01000018">
    <property type="protein sequence ID" value="EFM65204.1"/>
    <property type="molecule type" value="Genomic_DNA"/>
</dbReference>
<comment type="subcellular location">
    <subcellularLocation>
        <location evidence="2">Cell membrane</location>
        <topology evidence="2">Peripheral membrane protein</topology>
        <orientation evidence="2">Cytoplasmic side</orientation>
    </subcellularLocation>
</comment>
<dbReference type="PANTHER" id="PTHR33383">
    <property type="entry name" value="MEMBRANE PROTEIN INSERTION EFFICIENCY FACTOR-RELATED"/>
    <property type="match status" value="1"/>
</dbReference>
<dbReference type="STRING" id="596315.HMPREF0634_0948"/>
<sequence>MRFLIDNIKRLFKKVSSILAMACIGLVRFYQVVISPLKGPTCRFYPTCSQYSIQAFKKYGFLKGLWLTLRRVSKCHPFHPGGYDPLK</sequence>
<evidence type="ECO:0000313" key="3">
    <source>
        <dbReference type="EMBL" id="EFM65204.1"/>
    </source>
</evidence>
<evidence type="ECO:0000256" key="2">
    <source>
        <dbReference type="HAMAP-Rule" id="MF_00386"/>
    </source>
</evidence>
<dbReference type="Pfam" id="PF01809">
    <property type="entry name" value="YidD"/>
    <property type="match status" value="1"/>
</dbReference>